<name>A0A7X4WB80_9GAMM</name>
<dbReference type="RefSeq" id="WP_161444607.1">
    <property type="nucleotide sequence ID" value="NZ_WXWW01000149.1"/>
</dbReference>
<dbReference type="PANTHER" id="PTHR39639:SF1">
    <property type="entry name" value="DUF262 DOMAIN-CONTAINING PROTEIN"/>
    <property type="match status" value="1"/>
</dbReference>
<comment type="caution">
    <text evidence="2">The sequence shown here is derived from an EMBL/GenBank/DDBJ whole genome shotgun (WGS) entry which is preliminary data.</text>
</comment>
<feature type="non-terminal residue" evidence="2">
    <location>
        <position position="246"/>
    </location>
</feature>
<dbReference type="PANTHER" id="PTHR39639">
    <property type="entry name" value="CHROMOSOME 16, WHOLE GENOME SHOTGUN SEQUENCE"/>
    <property type="match status" value="1"/>
</dbReference>
<organism evidence="2 3">
    <name type="scientific">Photobacterium halotolerans</name>
    <dbReference type="NCBI Taxonomy" id="265726"/>
    <lineage>
        <taxon>Bacteria</taxon>
        <taxon>Pseudomonadati</taxon>
        <taxon>Pseudomonadota</taxon>
        <taxon>Gammaproteobacteria</taxon>
        <taxon>Vibrionales</taxon>
        <taxon>Vibrionaceae</taxon>
        <taxon>Photobacterium</taxon>
    </lineage>
</organism>
<reference evidence="2 3" key="1">
    <citation type="submission" date="2017-05" db="EMBL/GenBank/DDBJ databases">
        <title>High clonality and local adaptation shapes Vibrionaceae linages within an endangered oasis.</title>
        <authorList>
            <person name="Vazquez-Rosas-Landa M."/>
        </authorList>
    </citation>
    <scope>NUCLEOTIDE SEQUENCE [LARGE SCALE GENOMIC DNA]</scope>
    <source>
        <strain evidence="2 3">P46_P4S1P180</strain>
    </source>
</reference>
<dbReference type="Pfam" id="PF03235">
    <property type="entry name" value="GmrSD_N"/>
    <property type="match status" value="1"/>
</dbReference>
<feature type="domain" description="GmrSD restriction endonucleases N-terminal" evidence="1">
    <location>
        <begin position="43"/>
        <end position="198"/>
    </location>
</feature>
<proteinExistence type="predicted"/>
<protein>
    <submittedName>
        <fullName evidence="2">DUF262 domain-containing protein</fullName>
    </submittedName>
</protein>
<dbReference type="InterPro" id="IPR004919">
    <property type="entry name" value="GmrSD_N"/>
</dbReference>
<dbReference type="EMBL" id="WXWW01000149">
    <property type="protein sequence ID" value="NAW65516.1"/>
    <property type="molecule type" value="Genomic_DNA"/>
</dbReference>
<sequence>MVDIFHSELITFDNDELAGPEGFLEDNDIGDIIVYSRDWTVETVVNQIIKGNIELNPEFQRRNAWNDPKKSSLIESYLIGYPVPEIVLAEHPKERKKFIVIDGKQRLLTLCGFLINDKFNSWKKPKLSGLKDLKELNNKSFVDVKTDKELNKYLRLLANADVRCTVISNVKNNDILYDIFYRLNAGATPLSTQELRQVLHAGEFTKHLIEYTSEVGAVHKVLKLDKPDDRLKDIETLLRLLSMIIG</sequence>
<evidence type="ECO:0000313" key="3">
    <source>
        <dbReference type="Proteomes" id="UP000465712"/>
    </source>
</evidence>
<evidence type="ECO:0000313" key="2">
    <source>
        <dbReference type="EMBL" id="NAW65516.1"/>
    </source>
</evidence>
<accession>A0A7X4WB80</accession>
<dbReference type="AlphaFoldDB" id="A0A7X4WB80"/>
<dbReference type="Proteomes" id="UP000465712">
    <property type="component" value="Unassembled WGS sequence"/>
</dbReference>
<gene>
    <name evidence="2" type="ORF">CAG72_09825</name>
</gene>
<evidence type="ECO:0000259" key="1">
    <source>
        <dbReference type="Pfam" id="PF03235"/>
    </source>
</evidence>